<organism evidence="1 2">
    <name type="scientific">Orlajensenia leifsoniae</name>
    <dbReference type="NCBI Taxonomy" id="2561933"/>
    <lineage>
        <taxon>Bacteria</taxon>
        <taxon>Bacillati</taxon>
        <taxon>Actinomycetota</taxon>
        <taxon>Actinomycetes</taxon>
        <taxon>Micrococcales</taxon>
        <taxon>Microbacteriaceae</taxon>
        <taxon>Orlajensenia</taxon>
    </lineage>
</organism>
<proteinExistence type="predicted"/>
<accession>A0A4Y9QUL4</accession>
<gene>
    <name evidence="1" type="ORF">E4M00_15240</name>
</gene>
<sequence length="986" mass="107379">MTSTIATEAASPSDAVLLATHTPLRIRSRGDGDAGDFITEREFIDAFLNGPVKEGVLVAPVVGESGSGKSHLVRWVYASLEANPLRHVIYLPKAQTSLRDVIERLLRDLPGSQFDEVRSKLGGLSEAVSRETLERKILDELAAAVRDVQVERGDFLTKALVGDRGLYVLLHDPLFREYLLRPESFIPRRAEHALRGRGVDEDDVPPVFTVDDLPLEIANVNNASDLARAAFRKVSADSQMQVAAVKLLNDHLDVAVMRAANLGVGSIQAAFMALREHLVGQEIVLLIEDFALIQGIRRDLLDAIIEVGTVGGIEKYAPVRTMMAVTHGYYSSLPDTFRTRAEASSPVYVVDVDMADVSEGTDRTAVNFVARYLNAARLGAKALEDSAPTTPNACERCPLLDACHAAFGASDDGYGLYPYNESALRRAVAITADPERKSMFNPRRVLARMVRGVLTEEASAIRDGRFPTANFLREERARDREQTAARRQRDLPLAELSALDERYNEPERTRYLLTFQFWGGVSFNVRPDVLSAFSLPPADLQFDEGTTARPPSIENEIQQRPQAATIPPALQRQLEDVDNWARGGQLSQETARTIRTVVRRALVADISWVDPIMKAPLGPVLSRAVPDAGQISRSVSIAGARENLAQGISPILRFEQTPANGLLFKSLLHFQVAPSSAPDALIELRRISDECRSDVIARVVASMEYERTQLIVAAASLIAGAALLGQLALKPRVRDFVGAALWSGDHYVRADNSRSDQWLQTEAKYLADRKTAVVAFRAAVGASQGGGAVHAVDDPRVRDIVTAAAKLVDSFAVDETPSWAREAEQSRLRLVAVIDRQLSEWDAAVNVIRGEVPEGVSYLGTVDAVKAATEMGTNQGFVRANLVEVESANVAARARDFSSVTQLESAIELARASDGLDRWSVVGRAVGDEAVAIAKYLRDTAVWLDAGLRNAEGRDLAGTLDIDADIETVLSKWGDIVTAGEEANGE</sequence>
<dbReference type="NCBIfam" id="NF041065">
    <property type="entry name" value="DpdH"/>
    <property type="match status" value="1"/>
</dbReference>
<dbReference type="Proteomes" id="UP000298127">
    <property type="component" value="Unassembled WGS sequence"/>
</dbReference>
<name>A0A4Y9QUL4_9MICO</name>
<evidence type="ECO:0000313" key="2">
    <source>
        <dbReference type="Proteomes" id="UP000298127"/>
    </source>
</evidence>
<keyword evidence="1" id="KW-0547">Nucleotide-binding</keyword>
<comment type="caution">
    <text evidence="1">The sequence shown here is derived from an EMBL/GenBank/DDBJ whole genome shotgun (WGS) entry which is preliminary data.</text>
</comment>
<dbReference type="EMBL" id="SPQZ01000006">
    <property type="protein sequence ID" value="TFV95398.1"/>
    <property type="molecule type" value="Genomic_DNA"/>
</dbReference>
<protein>
    <submittedName>
        <fullName evidence="1">ATP-binding protein</fullName>
    </submittedName>
</protein>
<keyword evidence="1" id="KW-0067">ATP-binding</keyword>
<keyword evidence="2" id="KW-1185">Reference proteome</keyword>
<evidence type="ECO:0000313" key="1">
    <source>
        <dbReference type="EMBL" id="TFV95398.1"/>
    </source>
</evidence>
<dbReference type="GO" id="GO:0005524">
    <property type="term" value="F:ATP binding"/>
    <property type="evidence" value="ECO:0007669"/>
    <property type="project" value="UniProtKB-KW"/>
</dbReference>
<reference evidence="1 2" key="1">
    <citation type="journal article" date="2018" name="J. Microbiol.">
        <title>Leifsonia flava sp. nov., a novel actinobacterium isolated from the rhizosphere of Aquilegia viridiflora.</title>
        <authorList>
            <person name="Cai Y."/>
            <person name="Tao W.Z."/>
            <person name="Ma Y.J."/>
            <person name="Cheng J."/>
            <person name="Zhang M.Y."/>
            <person name="Zhang Y.X."/>
        </authorList>
    </citation>
    <scope>NUCLEOTIDE SEQUENCE [LARGE SCALE GENOMIC DNA]</scope>
    <source>
        <strain evidence="1 2">SYP-B2174</strain>
    </source>
</reference>
<dbReference type="AlphaFoldDB" id="A0A4Y9QUL4"/>